<gene>
    <name evidence="1" type="ORF">SAMN02745116_00951</name>
</gene>
<dbReference type="OrthoDB" id="9808614at2"/>
<organism evidence="1 2">
    <name type="scientific">Pilibacter termitis</name>
    <dbReference type="NCBI Taxonomy" id="263852"/>
    <lineage>
        <taxon>Bacteria</taxon>
        <taxon>Bacillati</taxon>
        <taxon>Bacillota</taxon>
        <taxon>Bacilli</taxon>
        <taxon>Lactobacillales</taxon>
        <taxon>Enterococcaceae</taxon>
        <taxon>Pilibacter</taxon>
    </lineage>
</organism>
<name>A0A1T4M5J5_9ENTE</name>
<dbReference type="AlphaFoldDB" id="A0A1T4M5J5"/>
<evidence type="ECO:0000313" key="2">
    <source>
        <dbReference type="Proteomes" id="UP000190328"/>
    </source>
</evidence>
<protein>
    <submittedName>
        <fullName evidence="1">Uncharacterized protein</fullName>
    </submittedName>
</protein>
<accession>A0A1T4M5J5</accession>
<evidence type="ECO:0000313" key="1">
    <source>
        <dbReference type="EMBL" id="SJZ62290.1"/>
    </source>
</evidence>
<dbReference type="Proteomes" id="UP000190328">
    <property type="component" value="Unassembled WGS sequence"/>
</dbReference>
<keyword evidence="2" id="KW-1185">Reference proteome</keyword>
<sequence>MKILTELIPKDENEEIIFKVHEVTDEILELIARVEQSSKQELVAFLGKQAHLVNIYDIFYIESVDKRTFLYGDL</sequence>
<dbReference type="STRING" id="263852.SAMN02745116_00951"/>
<dbReference type="EMBL" id="FUXI01000008">
    <property type="protein sequence ID" value="SJZ62290.1"/>
    <property type="molecule type" value="Genomic_DNA"/>
</dbReference>
<reference evidence="1 2" key="1">
    <citation type="submission" date="2017-02" db="EMBL/GenBank/DDBJ databases">
        <authorList>
            <person name="Peterson S.W."/>
        </authorList>
    </citation>
    <scope>NUCLEOTIDE SEQUENCE [LARGE SCALE GENOMIC DNA]</scope>
    <source>
        <strain evidence="1 2">ATCC BAA-1030</strain>
    </source>
</reference>
<dbReference type="RefSeq" id="WP_078806878.1">
    <property type="nucleotide sequence ID" value="NZ_FUXI01000008.1"/>
</dbReference>
<proteinExistence type="predicted"/>